<evidence type="ECO:0000256" key="2">
    <source>
        <dbReference type="ARBA" id="ARBA00023242"/>
    </source>
</evidence>
<accession>A0ABR1ICX1</accession>
<evidence type="ECO:0008006" key="9">
    <source>
        <dbReference type="Google" id="ProtNLM"/>
    </source>
</evidence>
<dbReference type="PRINTS" id="PR00080">
    <property type="entry name" value="SDRFAMILY"/>
</dbReference>
<evidence type="ECO:0000256" key="3">
    <source>
        <dbReference type="PROSITE-ProRule" id="PRU00042"/>
    </source>
</evidence>
<dbReference type="Pfam" id="PF13561">
    <property type="entry name" value="adh_short_C2"/>
    <property type="match status" value="1"/>
</dbReference>
<keyword evidence="8" id="KW-1185">Reference proteome</keyword>
<keyword evidence="3" id="KW-0863">Zinc-finger</keyword>
<gene>
    <name evidence="7" type="ORF">QQZ08_002152</name>
</gene>
<dbReference type="InterPro" id="IPR001138">
    <property type="entry name" value="Zn2Cys6_DnaBD"/>
</dbReference>
<comment type="caution">
    <text evidence="7">The sequence shown here is derived from an EMBL/GenBank/DDBJ whole genome shotgun (WGS) entry which is preliminary data.</text>
</comment>
<keyword evidence="1" id="KW-0560">Oxidoreductase</keyword>
<name>A0ABR1ICX1_9HYPO</name>
<evidence type="ECO:0000313" key="8">
    <source>
        <dbReference type="Proteomes" id="UP001498421"/>
    </source>
</evidence>
<dbReference type="PROSITE" id="PS50048">
    <property type="entry name" value="ZN2_CY6_FUNGAL_2"/>
    <property type="match status" value="1"/>
</dbReference>
<dbReference type="Pfam" id="PF00096">
    <property type="entry name" value="zf-C2H2"/>
    <property type="match status" value="1"/>
</dbReference>
<dbReference type="PROSITE" id="PS50157">
    <property type="entry name" value="ZINC_FINGER_C2H2_2"/>
    <property type="match status" value="2"/>
</dbReference>
<feature type="domain" description="Zn(2)-C6 fungal-type" evidence="5">
    <location>
        <begin position="317"/>
        <end position="348"/>
    </location>
</feature>
<keyword evidence="3" id="KW-0479">Metal-binding</keyword>
<dbReference type="Proteomes" id="UP001498421">
    <property type="component" value="Unassembled WGS sequence"/>
</dbReference>
<dbReference type="InterPro" id="IPR036864">
    <property type="entry name" value="Zn2-C6_fun-type_DNA-bd_sf"/>
</dbReference>
<organism evidence="7 8">
    <name type="scientific">Neonectria magnoliae</name>
    <dbReference type="NCBI Taxonomy" id="2732573"/>
    <lineage>
        <taxon>Eukaryota</taxon>
        <taxon>Fungi</taxon>
        <taxon>Dikarya</taxon>
        <taxon>Ascomycota</taxon>
        <taxon>Pezizomycotina</taxon>
        <taxon>Sordariomycetes</taxon>
        <taxon>Hypocreomycetidae</taxon>
        <taxon>Hypocreales</taxon>
        <taxon>Nectriaceae</taxon>
        <taxon>Neonectria</taxon>
    </lineage>
</organism>
<reference evidence="7 8" key="1">
    <citation type="journal article" date="2025" name="Microbiol. Resour. Announc.">
        <title>Draft genome sequences for Neonectria magnoliae and Neonectria punicea, canker pathogens of Liriodendron tulipifera and Acer saccharum in West Virginia.</title>
        <authorList>
            <person name="Petronek H.M."/>
            <person name="Kasson M.T."/>
            <person name="Metheny A.M."/>
            <person name="Stauder C.M."/>
            <person name="Lovett B."/>
            <person name="Lynch S.C."/>
            <person name="Garnas J.R."/>
            <person name="Kasson L.R."/>
            <person name="Stajich J.E."/>
        </authorList>
    </citation>
    <scope>NUCLEOTIDE SEQUENCE [LARGE SCALE GENOMIC DNA]</scope>
    <source>
        <strain evidence="7 8">NRRL 64651</strain>
    </source>
</reference>
<proteinExistence type="predicted"/>
<dbReference type="SUPFAM" id="SSF51735">
    <property type="entry name" value="NAD(P)-binding Rossmann-fold domains"/>
    <property type="match status" value="1"/>
</dbReference>
<evidence type="ECO:0000256" key="4">
    <source>
        <dbReference type="SAM" id="MobiDB-lite"/>
    </source>
</evidence>
<feature type="region of interest" description="Disordered" evidence="4">
    <location>
        <begin position="373"/>
        <end position="395"/>
    </location>
</feature>
<dbReference type="CDD" id="cd00067">
    <property type="entry name" value="GAL4"/>
    <property type="match status" value="1"/>
</dbReference>
<dbReference type="SUPFAM" id="SSF57667">
    <property type="entry name" value="beta-beta-alpha zinc fingers"/>
    <property type="match status" value="2"/>
</dbReference>
<keyword evidence="2" id="KW-0539">Nucleus</keyword>
<dbReference type="InterPro" id="IPR013087">
    <property type="entry name" value="Znf_C2H2_type"/>
</dbReference>
<protein>
    <recommendedName>
        <fullName evidence="9">C2H2-type domain-containing protein</fullName>
    </recommendedName>
</protein>
<dbReference type="InterPro" id="IPR002347">
    <property type="entry name" value="SDR_fam"/>
</dbReference>
<keyword evidence="3" id="KW-0862">Zinc</keyword>
<dbReference type="PROSITE" id="PS00028">
    <property type="entry name" value="ZINC_FINGER_C2H2_1"/>
    <property type="match status" value="2"/>
</dbReference>
<evidence type="ECO:0000259" key="6">
    <source>
        <dbReference type="PROSITE" id="PS50157"/>
    </source>
</evidence>
<dbReference type="SMART" id="SM00066">
    <property type="entry name" value="GAL4"/>
    <property type="match status" value="1"/>
</dbReference>
<evidence type="ECO:0000256" key="1">
    <source>
        <dbReference type="ARBA" id="ARBA00023002"/>
    </source>
</evidence>
<evidence type="ECO:0000313" key="7">
    <source>
        <dbReference type="EMBL" id="KAK7431381.1"/>
    </source>
</evidence>
<dbReference type="SMART" id="SM00355">
    <property type="entry name" value="ZnF_C2H2"/>
    <property type="match status" value="2"/>
</dbReference>
<dbReference type="EMBL" id="JAZAVK010000012">
    <property type="protein sequence ID" value="KAK7431381.1"/>
    <property type="molecule type" value="Genomic_DNA"/>
</dbReference>
<dbReference type="Gene3D" id="3.40.50.720">
    <property type="entry name" value="NAD(P)-binding Rossmann-like Domain"/>
    <property type="match status" value="1"/>
</dbReference>
<dbReference type="Gene3D" id="4.10.240.10">
    <property type="entry name" value="Zn(2)-C6 fungal-type DNA-binding domain"/>
    <property type="match status" value="1"/>
</dbReference>
<dbReference type="PRINTS" id="PR00081">
    <property type="entry name" value="GDHRDH"/>
</dbReference>
<dbReference type="PANTHER" id="PTHR43639">
    <property type="entry name" value="OXIDOREDUCTASE, SHORT-CHAIN DEHYDROGENASE/REDUCTASE FAMILY (AFU_ORTHOLOGUE AFUA_5G02870)"/>
    <property type="match status" value="1"/>
</dbReference>
<feature type="domain" description="C2H2-type" evidence="6">
    <location>
        <begin position="281"/>
        <end position="309"/>
    </location>
</feature>
<sequence>MTSGRLDGKVAIITGAASGFGKGIATKFVHEGCKVLIADLSEEAGMAAAKELGCSFKKADVTKKADWEALWSETLSVFGQLDIVVNNAGATYANKPTEDVTESEFDLVMNVNVKSIFMSTAVLLQYFLKESRAGCFIQVASTAAIRPRPRLTWYNASKSAVVNATKTLAVEYGPKQIRFNVVSPVVGSTGMTHLFLGKADTPENREAFVATVPLGRPSTPVDVANACCYLASDEAGFITGTNIEHARAALSCNQCDRSFSRPSHLNRHRLTHLPPSRRNTIPCLCCDQTFSRKDVLLRHLRAAHHVDLPSTSSQQKSCYRCVRRKLRCDRALPCRSCAIATTAESCSYPPIDPAFGAASQLLEQRYDASHTIQATSDAASRGTDHSDYTTASPEKYSNLAQPLDPLLLNANELNPVFSGGPAVPAESTLFGTSLGNRVQFDFRCGGFDWLEFDAPDVELAIDCVVGDVPIPASTSTMHGSLFNHSTNLIPTLQPKSSVLPWPFEQGQETVSARCPLPPLREVLQKSLQTSSGTKTAALEGLVQILSEQKLPRPEDVTEPNMFLGIDLLKRLLDVYFSGFQTIQPIFHTPTWNMADCPTMLLATMACIGAVLSSEPNAAELSSSIRCI</sequence>
<dbReference type="InterPro" id="IPR036291">
    <property type="entry name" value="NAD(P)-bd_dom_sf"/>
</dbReference>
<evidence type="ECO:0000259" key="5">
    <source>
        <dbReference type="PROSITE" id="PS50048"/>
    </source>
</evidence>
<dbReference type="NCBIfam" id="NF005559">
    <property type="entry name" value="PRK07231.1"/>
    <property type="match status" value="1"/>
</dbReference>
<dbReference type="PANTHER" id="PTHR43639:SF5">
    <property type="entry name" value="OXIDOREDUCTASE, SHORT-CHAIN DEHYDROGENASE_REDUCTASE FAMILY (AFU_ORTHOLOGUE AFUA_6G09140)"/>
    <property type="match status" value="1"/>
</dbReference>
<dbReference type="InterPro" id="IPR036236">
    <property type="entry name" value="Znf_C2H2_sf"/>
</dbReference>
<dbReference type="Gene3D" id="3.30.160.60">
    <property type="entry name" value="Classic Zinc Finger"/>
    <property type="match status" value="1"/>
</dbReference>
<feature type="domain" description="C2H2-type" evidence="6">
    <location>
        <begin position="250"/>
        <end position="272"/>
    </location>
</feature>